<gene>
    <name evidence="1" type="ORF">CTI12_AA497160</name>
</gene>
<evidence type="ECO:0000313" key="1">
    <source>
        <dbReference type="EMBL" id="PWA47935.1"/>
    </source>
</evidence>
<sequence length="81" mass="9166">MVQSEELDMWFTPDLAVSAVHLAALGLMHPSRGISVRFPRSLTTVGQPLTYQTADMFHLQTERCSSAFLRMFSKSIKELYS</sequence>
<comment type="caution">
    <text evidence="1">The sequence shown here is derived from an EMBL/GenBank/DDBJ whole genome shotgun (WGS) entry which is preliminary data.</text>
</comment>
<reference evidence="1 2" key="1">
    <citation type="journal article" date="2018" name="Mol. Plant">
        <title>The genome of Artemisia annua provides insight into the evolution of Asteraceae family and artemisinin biosynthesis.</title>
        <authorList>
            <person name="Shen Q."/>
            <person name="Zhang L."/>
            <person name="Liao Z."/>
            <person name="Wang S."/>
            <person name="Yan T."/>
            <person name="Shi P."/>
            <person name="Liu M."/>
            <person name="Fu X."/>
            <person name="Pan Q."/>
            <person name="Wang Y."/>
            <person name="Lv Z."/>
            <person name="Lu X."/>
            <person name="Zhang F."/>
            <person name="Jiang W."/>
            <person name="Ma Y."/>
            <person name="Chen M."/>
            <person name="Hao X."/>
            <person name="Li L."/>
            <person name="Tang Y."/>
            <person name="Lv G."/>
            <person name="Zhou Y."/>
            <person name="Sun X."/>
            <person name="Brodelius P.E."/>
            <person name="Rose J.K.C."/>
            <person name="Tang K."/>
        </authorList>
    </citation>
    <scope>NUCLEOTIDE SEQUENCE [LARGE SCALE GENOMIC DNA]</scope>
    <source>
        <strain evidence="2">cv. Huhao1</strain>
        <tissue evidence="1">Leaf</tissue>
    </source>
</reference>
<dbReference type="STRING" id="35608.A0A2U1LFZ3"/>
<keyword evidence="2" id="KW-1185">Reference proteome</keyword>
<evidence type="ECO:0000313" key="2">
    <source>
        <dbReference type="Proteomes" id="UP000245207"/>
    </source>
</evidence>
<organism evidence="1 2">
    <name type="scientific">Artemisia annua</name>
    <name type="common">Sweet wormwood</name>
    <dbReference type="NCBI Taxonomy" id="35608"/>
    <lineage>
        <taxon>Eukaryota</taxon>
        <taxon>Viridiplantae</taxon>
        <taxon>Streptophyta</taxon>
        <taxon>Embryophyta</taxon>
        <taxon>Tracheophyta</taxon>
        <taxon>Spermatophyta</taxon>
        <taxon>Magnoliopsida</taxon>
        <taxon>eudicotyledons</taxon>
        <taxon>Gunneridae</taxon>
        <taxon>Pentapetalae</taxon>
        <taxon>asterids</taxon>
        <taxon>campanulids</taxon>
        <taxon>Asterales</taxon>
        <taxon>Asteraceae</taxon>
        <taxon>Asteroideae</taxon>
        <taxon>Anthemideae</taxon>
        <taxon>Artemisiinae</taxon>
        <taxon>Artemisia</taxon>
    </lineage>
</organism>
<accession>A0A2U1LFZ3</accession>
<dbReference type="AlphaFoldDB" id="A0A2U1LFZ3"/>
<name>A0A2U1LFZ3_ARTAN</name>
<protein>
    <submittedName>
        <fullName evidence="1">DNA ligase, ATP-dependent, central</fullName>
    </submittedName>
</protein>
<keyword evidence="1" id="KW-0436">Ligase</keyword>
<dbReference type="EMBL" id="PKPP01009585">
    <property type="protein sequence ID" value="PWA47935.1"/>
    <property type="molecule type" value="Genomic_DNA"/>
</dbReference>
<dbReference type="Proteomes" id="UP000245207">
    <property type="component" value="Unassembled WGS sequence"/>
</dbReference>
<dbReference type="OrthoDB" id="206088at2759"/>
<proteinExistence type="predicted"/>
<dbReference type="GO" id="GO:0016874">
    <property type="term" value="F:ligase activity"/>
    <property type="evidence" value="ECO:0007669"/>
    <property type="project" value="UniProtKB-KW"/>
</dbReference>